<dbReference type="PANTHER" id="PTHR12800:SF4">
    <property type="entry name" value="HSP90 CO-CHAPERONE CDC37"/>
    <property type="match status" value="1"/>
</dbReference>
<feature type="region of interest" description="Disordered" evidence="7">
    <location>
        <begin position="133"/>
        <end position="153"/>
    </location>
</feature>
<feature type="coiled-coil region" evidence="6">
    <location>
        <begin position="55"/>
        <end position="109"/>
    </location>
</feature>
<feature type="domain" description="Cdc37 C-terminal" evidence="8">
    <location>
        <begin position="301"/>
        <end position="380"/>
    </location>
</feature>
<keyword evidence="6" id="KW-0175">Coiled coil</keyword>
<evidence type="ECO:0000313" key="11">
    <source>
        <dbReference type="Proteomes" id="UP000887561"/>
    </source>
</evidence>
<name>A0A915LDD0_MELJA</name>
<sequence length="532" mass="61671">MAIDYSRWKDIEISDDEDDTHPNIDTPSLFRWRHKARLERMAEMKEEKEKVEGGKKEVLSRVQEIEEKLSNTNLDEKERIKLELERDNIRKQEEEYLRKEKELADKERLAPWNIDTIGKETWSRTIVNKVPKDKTSVKDASSPSVSAQPKLSEDEEHQRLLDYFAKNETLLGEMSLLKGFDAMENMLLDNPHLASEYATNWLTIEALNHAIEGDDDKMGLVAENCITIQYLLELAKSLHALSTNTNLIKSFFKKIRSAEVLYLQMYQEEVQSFKDRLRKRARDKREAYVAEAEASDKAKRVEASPGGLDPIEVLESLPEALREAFESQSMDKMFKVAETMDREVFNYHLQRCIDSGLWIPNAKEHEEKLAKEKQKEKEEEGIIPTKDVIKRMAIVDGCNVLHLCAVVKKLFEEDFDVRVFISFSYMSENKVSNLFILQEFKALGILTVVPPNVHDDIAILEYASQVGESVERTIRFKFKHLKRKINEKNNRDDNDNSESSTSSLPRKKSKSDINKFQLGMELQMEIDQGNND</sequence>
<dbReference type="InterPro" id="IPR004918">
    <property type="entry name" value="Cdc37"/>
</dbReference>
<dbReference type="InterPro" id="IPR013873">
    <property type="entry name" value="Cdc37_C"/>
</dbReference>
<dbReference type="GO" id="GO:0051087">
    <property type="term" value="F:protein-folding chaperone binding"/>
    <property type="evidence" value="ECO:0007669"/>
    <property type="project" value="TreeGrafter"/>
</dbReference>
<feature type="region of interest" description="Disordered" evidence="7">
    <location>
        <begin position="1"/>
        <end position="26"/>
    </location>
</feature>
<dbReference type="SMART" id="SM01069">
    <property type="entry name" value="CDC37_C"/>
    <property type="match status" value="1"/>
</dbReference>
<dbReference type="Pfam" id="PF03234">
    <property type="entry name" value="CDC37_N"/>
    <property type="match status" value="1"/>
</dbReference>
<dbReference type="WBParaSite" id="scaffold1068_cov166.g2387">
    <property type="protein sequence ID" value="scaffold1068_cov166.g2387"/>
    <property type="gene ID" value="scaffold1068_cov166.g2387"/>
</dbReference>
<feature type="compositionally biased region" description="Polar residues" evidence="7">
    <location>
        <begin position="138"/>
        <end position="149"/>
    </location>
</feature>
<comment type="subcellular location">
    <subcellularLocation>
        <location evidence="1">Cytoplasm</location>
    </subcellularLocation>
</comment>
<dbReference type="Gene3D" id="1.20.58.610">
    <property type="entry name" value="Cdc37, Hsp90 binding domain"/>
    <property type="match status" value="1"/>
</dbReference>
<evidence type="ECO:0000256" key="7">
    <source>
        <dbReference type="SAM" id="MobiDB-lite"/>
    </source>
</evidence>
<dbReference type="InterPro" id="IPR013855">
    <property type="entry name" value="Cdc37_N_dom"/>
</dbReference>
<dbReference type="Gene3D" id="3.40.50.11980">
    <property type="match status" value="1"/>
</dbReference>
<dbReference type="InterPro" id="IPR038189">
    <property type="entry name" value="Cdc37_Hsp90-bd_sf"/>
</dbReference>
<reference evidence="12" key="1">
    <citation type="submission" date="2022-11" db="UniProtKB">
        <authorList>
            <consortium name="WormBaseParasite"/>
        </authorList>
    </citation>
    <scope>IDENTIFICATION</scope>
</reference>
<protein>
    <recommendedName>
        <fullName evidence="5">Hsp90 chaperone protein kinase-targeting subunit</fullName>
    </recommendedName>
</protein>
<dbReference type="GO" id="GO:0051082">
    <property type="term" value="F:unfolded protein binding"/>
    <property type="evidence" value="ECO:0007669"/>
    <property type="project" value="TreeGrafter"/>
</dbReference>
<evidence type="ECO:0000256" key="6">
    <source>
        <dbReference type="SAM" id="Coils"/>
    </source>
</evidence>
<dbReference type="SMART" id="SM01070">
    <property type="entry name" value="CDC37_M"/>
    <property type="match status" value="1"/>
</dbReference>
<dbReference type="GO" id="GO:0006457">
    <property type="term" value="P:protein folding"/>
    <property type="evidence" value="ECO:0007669"/>
    <property type="project" value="TreeGrafter"/>
</dbReference>
<dbReference type="SMART" id="SM01071">
    <property type="entry name" value="CDC37_N"/>
    <property type="match status" value="1"/>
</dbReference>
<feature type="region of interest" description="Disordered" evidence="7">
    <location>
        <begin position="487"/>
        <end position="513"/>
    </location>
</feature>
<evidence type="ECO:0000256" key="2">
    <source>
        <dbReference type="ARBA" id="ARBA00006222"/>
    </source>
</evidence>
<evidence type="ECO:0000259" key="8">
    <source>
        <dbReference type="SMART" id="SM01069"/>
    </source>
</evidence>
<evidence type="ECO:0000256" key="1">
    <source>
        <dbReference type="ARBA" id="ARBA00004496"/>
    </source>
</evidence>
<evidence type="ECO:0000256" key="4">
    <source>
        <dbReference type="ARBA" id="ARBA00023186"/>
    </source>
</evidence>
<dbReference type="InterPro" id="IPR013874">
    <property type="entry name" value="Cdc37_Hsp90-bd"/>
</dbReference>
<dbReference type="GO" id="GO:0031072">
    <property type="term" value="F:heat shock protein binding"/>
    <property type="evidence" value="ECO:0007669"/>
    <property type="project" value="TreeGrafter"/>
</dbReference>
<dbReference type="GO" id="GO:0019901">
    <property type="term" value="F:protein kinase binding"/>
    <property type="evidence" value="ECO:0007669"/>
    <property type="project" value="InterPro"/>
</dbReference>
<dbReference type="Proteomes" id="UP000887561">
    <property type="component" value="Unplaced"/>
</dbReference>
<dbReference type="SUPFAM" id="SSF101391">
    <property type="entry name" value="Hsp90 co-chaperone CDC37"/>
    <property type="match status" value="1"/>
</dbReference>
<evidence type="ECO:0000259" key="9">
    <source>
        <dbReference type="SMART" id="SM01070"/>
    </source>
</evidence>
<organism evidence="11 12">
    <name type="scientific">Meloidogyne javanica</name>
    <name type="common">Root-knot nematode worm</name>
    <dbReference type="NCBI Taxonomy" id="6303"/>
    <lineage>
        <taxon>Eukaryota</taxon>
        <taxon>Metazoa</taxon>
        <taxon>Ecdysozoa</taxon>
        <taxon>Nematoda</taxon>
        <taxon>Chromadorea</taxon>
        <taxon>Rhabditida</taxon>
        <taxon>Tylenchina</taxon>
        <taxon>Tylenchomorpha</taxon>
        <taxon>Tylenchoidea</taxon>
        <taxon>Meloidogynidae</taxon>
        <taxon>Meloidogyninae</taxon>
        <taxon>Meloidogyne</taxon>
        <taxon>Meloidogyne incognita group</taxon>
    </lineage>
</organism>
<dbReference type="Gene3D" id="6.10.140.250">
    <property type="match status" value="1"/>
</dbReference>
<dbReference type="PANTHER" id="PTHR12800">
    <property type="entry name" value="CDC37-RELATED"/>
    <property type="match status" value="1"/>
</dbReference>
<dbReference type="GO" id="GO:0005737">
    <property type="term" value="C:cytoplasm"/>
    <property type="evidence" value="ECO:0007669"/>
    <property type="project" value="UniProtKB-SubCell"/>
</dbReference>
<keyword evidence="4" id="KW-0143">Chaperone</keyword>
<evidence type="ECO:0000256" key="5">
    <source>
        <dbReference type="ARBA" id="ARBA00031396"/>
    </source>
</evidence>
<evidence type="ECO:0000256" key="3">
    <source>
        <dbReference type="ARBA" id="ARBA00022490"/>
    </source>
</evidence>
<dbReference type="AlphaFoldDB" id="A0A915LDD0"/>
<accession>A0A915LDD0</accession>
<dbReference type="Pfam" id="PF08564">
    <property type="entry name" value="CDC37_C"/>
    <property type="match status" value="1"/>
</dbReference>
<keyword evidence="11" id="KW-1185">Reference proteome</keyword>
<proteinExistence type="inferred from homology"/>
<feature type="domain" description="Cdc37 Hsp90 binding" evidence="9">
    <location>
        <begin position="123"/>
        <end position="296"/>
    </location>
</feature>
<feature type="compositionally biased region" description="Basic and acidic residues" evidence="7">
    <location>
        <begin position="1"/>
        <end position="12"/>
    </location>
</feature>
<keyword evidence="3" id="KW-0963">Cytoplasm</keyword>
<evidence type="ECO:0000259" key="10">
    <source>
        <dbReference type="SMART" id="SM01071"/>
    </source>
</evidence>
<dbReference type="Pfam" id="PF08565">
    <property type="entry name" value="CDC37_M"/>
    <property type="match status" value="1"/>
</dbReference>
<evidence type="ECO:0000313" key="12">
    <source>
        <dbReference type="WBParaSite" id="scaffold1068_cov166.g2387"/>
    </source>
</evidence>
<comment type="similarity">
    <text evidence="2">Belongs to the CDC37 family.</text>
</comment>
<feature type="domain" description="Cdc37 N-terminal" evidence="10">
    <location>
        <begin position="2"/>
        <end position="125"/>
    </location>
</feature>
<dbReference type="GO" id="GO:0050821">
    <property type="term" value="P:protein stabilization"/>
    <property type="evidence" value="ECO:0007669"/>
    <property type="project" value="TreeGrafter"/>
</dbReference>